<proteinExistence type="predicted"/>
<reference evidence="1" key="1">
    <citation type="submission" date="2020-11" db="EMBL/GenBank/DDBJ databases">
        <authorList>
            <consortium name="DOE Joint Genome Institute"/>
            <person name="Ahrendt S."/>
            <person name="Riley R."/>
            <person name="Andreopoulos W."/>
            <person name="Labutti K."/>
            <person name="Pangilinan J."/>
            <person name="Ruiz-Duenas F.J."/>
            <person name="Barrasa J.M."/>
            <person name="Sanchez-Garcia M."/>
            <person name="Camarero S."/>
            <person name="Miyauchi S."/>
            <person name="Serrano A."/>
            <person name="Linde D."/>
            <person name="Babiker R."/>
            <person name="Drula E."/>
            <person name="Ayuso-Fernandez I."/>
            <person name="Pacheco R."/>
            <person name="Padilla G."/>
            <person name="Ferreira P."/>
            <person name="Barriuso J."/>
            <person name="Kellner H."/>
            <person name="Castanera R."/>
            <person name="Alfaro M."/>
            <person name="Ramirez L."/>
            <person name="Pisabarro A.G."/>
            <person name="Kuo A."/>
            <person name="Tritt A."/>
            <person name="Lipzen A."/>
            <person name="He G."/>
            <person name="Yan M."/>
            <person name="Ng V."/>
            <person name="Cullen D."/>
            <person name="Martin F."/>
            <person name="Rosso M.-N."/>
            <person name="Henrissat B."/>
            <person name="Hibbett D."/>
            <person name="Martinez A.T."/>
            <person name="Grigoriev I.V."/>
        </authorList>
    </citation>
    <scope>NUCLEOTIDE SEQUENCE</scope>
    <source>
        <strain evidence="1">CBS 506.95</strain>
    </source>
</reference>
<accession>A0A9P6EVK9</accession>
<keyword evidence="2" id="KW-1185">Reference proteome</keyword>
<organism evidence="1 2">
    <name type="scientific">Crepidotus variabilis</name>
    <dbReference type="NCBI Taxonomy" id="179855"/>
    <lineage>
        <taxon>Eukaryota</taxon>
        <taxon>Fungi</taxon>
        <taxon>Dikarya</taxon>
        <taxon>Basidiomycota</taxon>
        <taxon>Agaricomycotina</taxon>
        <taxon>Agaricomycetes</taxon>
        <taxon>Agaricomycetidae</taxon>
        <taxon>Agaricales</taxon>
        <taxon>Agaricineae</taxon>
        <taxon>Crepidotaceae</taxon>
        <taxon>Crepidotus</taxon>
    </lineage>
</organism>
<sequence length="78" mass="8776">MTRRPSKSVQIEIYVEIETSDEAIGDVELIDPEDLQKIVEVINSGVDLRVKNDSDEDLTEKNQNIYHVVEASDDDSGL</sequence>
<gene>
    <name evidence="1" type="ORF">CPB83DRAFT_20657</name>
</gene>
<protein>
    <submittedName>
        <fullName evidence="1">Uncharacterized protein</fullName>
    </submittedName>
</protein>
<comment type="caution">
    <text evidence="1">The sequence shown here is derived from an EMBL/GenBank/DDBJ whole genome shotgun (WGS) entry which is preliminary data.</text>
</comment>
<dbReference type="AlphaFoldDB" id="A0A9P6EVK9"/>
<name>A0A9P6EVK9_9AGAR</name>
<dbReference type="Proteomes" id="UP000807306">
    <property type="component" value="Unassembled WGS sequence"/>
</dbReference>
<evidence type="ECO:0000313" key="2">
    <source>
        <dbReference type="Proteomes" id="UP000807306"/>
    </source>
</evidence>
<dbReference type="EMBL" id="MU157824">
    <property type="protein sequence ID" value="KAF9535584.1"/>
    <property type="molecule type" value="Genomic_DNA"/>
</dbReference>
<evidence type="ECO:0000313" key="1">
    <source>
        <dbReference type="EMBL" id="KAF9535584.1"/>
    </source>
</evidence>